<organism evidence="18 19">
    <name type="scientific">Stephania japonica</name>
    <dbReference type="NCBI Taxonomy" id="461633"/>
    <lineage>
        <taxon>Eukaryota</taxon>
        <taxon>Viridiplantae</taxon>
        <taxon>Streptophyta</taxon>
        <taxon>Embryophyta</taxon>
        <taxon>Tracheophyta</taxon>
        <taxon>Spermatophyta</taxon>
        <taxon>Magnoliopsida</taxon>
        <taxon>Ranunculales</taxon>
        <taxon>Menispermaceae</taxon>
        <taxon>Menispermoideae</taxon>
        <taxon>Cissampelideae</taxon>
        <taxon>Stephania</taxon>
    </lineage>
</organism>
<dbReference type="InterPro" id="IPR039637">
    <property type="entry name" value="CNOT7/CNOT8/Pop2"/>
</dbReference>
<evidence type="ECO:0000256" key="11">
    <source>
        <dbReference type="ARBA" id="ARBA00022801"/>
    </source>
</evidence>
<dbReference type="EC" id="3.1.13.4" evidence="7"/>
<dbReference type="SUPFAM" id="SSF53098">
    <property type="entry name" value="Ribonuclease H-like"/>
    <property type="match status" value="1"/>
</dbReference>
<dbReference type="InterPro" id="IPR006941">
    <property type="entry name" value="RNase_CAF1"/>
</dbReference>
<comment type="subunit">
    <text evidence="6">Component of the CCR4-NOT complex, at least composed of CRR4 and CAF1 proteins.</text>
</comment>
<protein>
    <recommendedName>
        <fullName evidence="7">poly(A)-specific ribonuclease</fullName>
        <ecNumber evidence="7">3.1.13.4</ecNumber>
    </recommendedName>
</protein>
<dbReference type="GO" id="GO:0005737">
    <property type="term" value="C:cytoplasm"/>
    <property type="evidence" value="ECO:0007669"/>
    <property type="project" value="UniProtKB-SubCell"/>
</dbReference>
<evidence type="ECO:0000256" key="10">
    <source>
        <dbReference type="ARBA" id="ARBA00022723"/>
    </source>
</evidence>
<dbReference type="InterPro" id="IPR012337">
    <property type="entry name" value="RNaseH-like_sf"/>
</dbReference>
<comment type="function">
    <text evidence="17">Ubiquitous transcription factor required for a diverse set of processes. It is a component of the CCR4 complex involved in the control of gene expression.</text>
</comment>
<dbReference type="AlphaFoldDB" id="A0AAP0PSZ5"/>
<evidence type="ECO:0000256" key="14">
    <source>
        <dbReference type="ARBA" id="ARBA00023015"/>
    </source>
</evidence>
<keyword evidence="12" id="KW-0269">Exonuclease</keyword>
<keyword evidence="8" id="KW-0963">Cytoplasm</keyword>
<evidence type="ECO:0000256" key="9">
    <source>
        <dbReference type="ARBA" id="ARBA00022722"/>
    </source>
</evidence>
<comment type="catalytic activity">
    <reaction evidence="1">
        <text>Exonucleolytic cleavage of poly(A) to 5'-AMP.</text>
        <dbReference type="EC" id="3.1.13.4"/>
    </reaction>
</comment>
<evidence type="ECO:0000313" key="19">
    <source>
        <dbReference type="Proteomes" id="UP001417504"/>
    </source>
</evidence>
<comment type="caution">
    <text evidence="18">The sequence shown here is derived from an EMBL/GenBank/DDBJ whole genome shotgun (WGS) entry which is preliminary data.</text>
</comment>
<evidence type="ECO:0000256" key="13">
    <source>
        <dbReference type="ARBA" id="ARBA00022884"/>
    </source>
</evidence>
<evidence type="ECO:0000256" key="5">
    <source>
        <dbReference type="ARBA" id="ARBA00008372"/>
    </source>
</evidence>
<dbReference type="Gene3D" id="3.30.420.10">
    <property type="entry name" value="Ribonuclease H-like superfamily/Ribonuclease H"/>
    <property type="match status" value="1"/>
</dbReference>
<keyword evidence="11" id="KW-0378">Hydrolase</keyword>
<dbReference type="GO" id="GO:0030014">
    <property type="term" value="C:CCR4-NOT complex"/>
    <property type="evidence" value="ECO:0007669"/>
    <property type="project" value="InterPro"/>
</dbReference>
<reference evidence="18 19" key="1">
    <citation type="submission" date="2024-01" db="EMBL/GenBank/DDBJ databases">
        <title>Genome assemblies of Stephania.</title>
        <authorList>
            <person name="Yang L."/>
        </authorList>
    </citation>
    <scope>NUCLEOTIDE SEQUENCE [LARGE SCALE GENOMIC DNA]</scope>
    <source>
        <strain evidence="18">QJT</strain>
        <tissue evidence="18">Leaf</tissue>
    </source>
</reference>
<dbReference type="PANTHER" id="PTHR10797">
    <property type="entry name" value="CCR4-NOT TRANSCRIPTION COMPLEX SUBUNIT"/>
    <property type="match status" value="1"/>
</dbReference>
<dbReference type="GO" id="GO:0046872">
    <property type="term" value="F:metal ion binding"/>
    <property type="evidence" value="ECO:0007669"/>
    <property type="project" value="UniProtKB-KW"/>
</dbReference>
<dbReference type="Pfam" id="PF04857">
    <property type="entry name" value="CAF1"/>
    <property type="match status" value="1"/>
</dbReference>
<accession>A0AAP0PSZ5</accession>
<dbReference type="EMBL" id="JBBNAE010000001">
    <property type="protein sequence ID" value="KAK9153580.1"/>
    <property type="molecule type" value="Genomic_DNA"/>
</dbReference>
<comment type="similarity">
    <text evidence="5">Belongs to the CAF1 family.</text>
</comment>
<keyword evidence="9" id="KW-0540">Nuclease</keyword>
<name>A0AAP0PSZ5_9MAGN</name>
<gene>
    <name evidence="18" type="ORF">Sjap_001060</name>
</gene>
<dbReference type="GO" id="GO:0004535">
    <property type="term" value="F:poly(A)-specific ribonuclease activity"/>
    <property type="evidence" value="ECO:0007669"/>
    <property type="project" value="UniProtKB-EC"/>
</dbReference>
<dbReference type="GO" id="GO:0005634">
    <property type="term" value="C:nucleus"/>
    <property type="evidence" value="ECO:0007669"/>
    <property type="project" value="UniProtKB-SubCell"/>
</dbReference>
<dbReference type="GO" id="GO:0003723">
    <property type="term" value="F:RNA binding"/>
    <property type="evidence" value="ECO:0007669"/>
    <property type="project" value="UniProtKB-KW"/>
</dbReference>
<proteinExistence type="inferred from homology"/>
<dbReference type="Proteomes" id="UP001417504">
    <property type="component" value="Unassembled WGS sequence"/>
</dbReference>
<evidence type="ECO:0000256" key="4">
    <source>
        <dbReference type="ARBA" id="ARBA00004496"/>
    </source>
</evidence>
<dbReference type="InterPro" id="IPR036397">
    <property type="entry name" value="RNaseH_sf"/>
</dbReference>
<evidence type="ECO:0000313" key="18">
    <source>
        <dbReference type="EMBL" id="KAK9153580.1"/>
    </source>
</evidence>
<evidence type="ECO:0000256" key="1">
    <source>
        <dbReference type="ARBA" id="ARBA00001663"/>
    </source>
</evidence>
<comment type="subcellular location">
    <subcellularLocation>
        <location evidence="4">Cytoplasm</location>
    </subcellularLocation>
    <subcellularLocation>
        <location evidence="3">Nucleus</location>
    </subcellularLocation>
</comment>
<evidence type="ECO:0000256" key="3">
    <source>
        <dbReference type="ARBA" id="ARBA00004123"/>
    </source>
</evidence>
<keyword evidence="19" id="KW-1185">Reference proteome</keyword>
<evidence type="ECO:0000256" key="2">
    <source>
        <dbReference type="ARBA" id="ARBA00001968"/>
    </source>
</evidence>
<keyword evidence="15" id="KW-0804">Transcription</keyword>
<evidence type="ECO:0000256" key="15">
    <source>
        <dbReference type="ARBA" id="ARBA00023163"/>
    </source>
</evidence>
<evidence type="ECO:0000256" key="7">
    <source>
        <dbReference type="ARBA" id="ARBA00012161"/>
    </source>
</evidence>
<keyword evidence="16" id="KW-0539">Nucleus</keyword>
<evidence type="ECO:0000256" key="16">
    <source>
        <dbReference type="ARBA" id="ARBA00023242"/>
    </source>
</evidence>
<evidence type="ECO:0000256" key="6">
    <source>
        <dbReference type="ARBA" id="ARBA00011757"/>
    </source>
</evidence>
<keyword evidence="10" id="KW-0479">Metal-binding</keyword>
<keyword evidence="13" id="KW-0694">RNA-binding</keyword>
<evidence type="ECO:0000256" key="12">
    <source>
        <dbReference type="ARBA" id="ARBA00022839"/>
    </source>
</evidence>
<evidence type="ECO:0000256" key="17">
    <source>
        <dbReference type="ARBA" id="ARBA00025148"/>
    </source>
</evidence>
<keyword evidence="14" id="KW-0805">Transcription regulation</keyword>
<evidence type="ECO:0000256" key="8">
    <source>
        <dbReference type="ARBA" id="ARBA00022490"/>
    </source>
</evidence>
<sequence length="280" mass="31309">MNMSSSDVGRQIDHEIREVWAHNLESEFALINELIDTSSYTMISMDTEFPGVIYHHPNPSQRHNPRAHYRLLKSNVDALHLIQLGLTLAGPTSSVGPGPTTMTFQFNFRDFDLSRPDPHSPDSILLLSHHAGIDFEATRRLGADTSRFAELLISSGIVLSPDPLTWVTFHSAYDFGYLIKILTGADLPLHLEGFLGLLRVFFGDSVYDVKHLMRFCGGGLYGGLDRVARVLQVERVAGKCHQAGSDSLLTWHAFERIRDRWFCDGADLMHAGVLYGLEVC</sequence>
<comment type="cofactor">
    <cofactor evidence="2">
        <name>a divalent metal cation</name>
        <dbReference type="ChEBI" id="CHEBI:60240"/>
    </cofactor>
</comment>